<dbReference type="AlphaFoldDB" id="D3PEX1"/>
<dbReference type="KEGG" id="ddf:DEFDS_P141"/>
<keyword evidence="1" id="KW-0614">Plasmid</keyword>
<organism evidence="1 2">
    <name type="scientific">Deferribacter desulfuricans (strain DSM 14783 / JCM 11476 / NBRC 101012 / SSM1)</name>
    <dbReference type="NCBI Taxonomy" id="639282"/>
    <lineage>
        <taxon>Bacteria</taxon>
        <taxon>Pseudomonadati</taxon>
        <taxon>Deferribacterota</taxon>
        <taxon>Deferribacteres</taxon>
        <taxon>Deferribacterales</taxon>
        <taxon>Deferribacteraceae</taxon>
        <taxon>Deferribacter</taxon>
    </lineage>
</organism>
<dbReference type="EMBL" id="AP011530">
    <property type="protein sequence ID" value="BAI81763.1"/>
    <property type="molecule type" value="Genomic_DNA"/>
</dbReference>
<accession>D3PEX1</accession>
<geneLocation type="plasmid" evidence="1 2">
    <name>megaplasmid pDF308</name>
</geneLocation>
<name>D3PEX1_DEFDS</name>
<reference evidence="1 2" key="1">
    <citation type="journal article" date="2010" name="DNA Res.">
        <title>Bacterial lifestyle in a deep-sea hydrothermal vent chimney revealed by the genome sequence of the thermophilic bacterium Deferribacter desulfuricans SSM1.</title>
        <authorList>
            <person name="Takaki Y."/>
            <person name="Shimamura S."/>
            <person name="Nakagawa S."/>
            <person name="Fukuhara Y."/>
            <person name="Horikawa H."/>
            <person name="Ankai A."/>
            <person name="Harada T."/>
            <person name="Hosoyama A."/>
            <person name="Oguchi A."/>
            <person name="Fukui S."/>
            <person name="Fujita N."/>
            <person name="Takami H."/>
            <person name="Takai K."/>
        </authorList>
    </citation>
    <scope>NUCLEOTIDE SEQUENCE [LARGE SCALE GENOMIC DNA]</scope>
    <source>
        <strain evidence="2">DSM 14783 / JCM 11476 / NBRC 101012 / SSM1</strain>
        <plasmid evidence="2">Plasmid megaplasmid pDF308</plasmid>
    </source>
</reference>
<dbReference type="HOGENOM" id="CLU_1029415_0_0_0"/>
<evidence type="ECO:0000313" key="1">
    <source>
        <dbReference type="EMBL" id="BAI81763.1"/>
    </source>
</evidence>
<dbReference type="OrthoDB" id="7992117at2"/>
<gene>
    <name evidence="1" type="ordered locus">DEFDS_P141</name>
</gene>
<dbReference type="Proteomes" id="UP000001520">
    <property type="component" value="Plasmid megaplasmid pDF308"/>
</dbReference>
<proteinExistence type="predicted"/>
<evidence type="ECO:0000313" key="2">
    <source>
        <dbReference type="Proteomes" id="UP000001520"/>
    </source>
</evidence>
<dbReference type="RefSeq" id="WP_013008987.1">
    <property type="nucleotide sequence ID" value="NC_013940.1"/>
</dbReference>
<sequence>MSIEYINRLDIVTGKKENVKNFFENAKKIGFEDVAPIPNELYSIKSKPNISDKYKQKLIKKYETIDVEEWKRRNWGTSFNFLLDEYDTVIYLEGSNSILFSTTNNPPIPWVITASIKYQLGLQLYYYEDSNFHVGQFQVENGMILKDFQIENIYDLDNLKSFSNFVDVINIYSKTNSLQEIEELFDYYLNNYYKNLLSQVGKSSSEIDIEIKKYEILYFELHKLYTKNGDLFTKKDLQEFYINFIKLCNNIKMIESKLNNNQTLNIDNLII</sequence>
<protein>
    <submittedName>
        <fullName evidence="1">Uncharacterized protein</fullName>
    </submittedName>
</protein>
<keyword evidence="2" id="KW-1185">Reference proteome</keyword>